<dbReference type="PANTHER" id="PTHR28657:SF10">
    <property type="entry name" value="INDOLEAMINE 2,3-DIOXYGENASE"/>
    <property type="match status" value="1"/>
</dbReference>
<keyword evidence="4 5" id="KW-0349">Heme</keyword>
<dbReference type="GO" id="GO:0020037">
    <property type="term" value="F:heme binding"/>
    <property type="evidence" value="ECO:0007669"/>
    <property type="project" value="UniProtKB-UniRule"/>
</dbReference>
<dbReference type="Gene3D" id="1.20.58.480">
    <property type="match status" value="1"/>
</dbReference>
<dbReference type="PROSITE" id="PS00876">
    <property type="entry name" value="IDO_1"/>
    <property type="match status" value="1"/>
</dbReference>
<comment type="caution">
    <text evidence="6">The sequence shown here is derived from an EMBL/GenBank/DDBJ whole genome shotgun (WGS) entry which is preliminary data.</text>
</comment>
<dbReference type="EMBL" id="MLKD01000005">
    <property type="protein sequence ID" value="OQE26272.1"/>
    <property type="molecule type" value="Genomic_DNA"/>
</dbReference>
<evidence type="ECO:0000256" key="1">
    <source>
        <dbReference type="ARBA" id="ARBA00007119"/>
    </source>
</evidence>
<evidence type="ECO:0000313" key="7">
    <source>
        <dbReference type="Proteomes" id="UP000191285"/>
    </source>
</evidence>
<dbReference type="GO" id="GO:0034354">
    <property type="term" value="P:'de novo' NAD+ biosynthetic process from L-tryptophan"/>
    <property type="evidence" value="ECO:0007669"/>
    <property type="project" value="TreeGrafter"/>
</dbReference>
<keyword evidence="5" id="KW-0560">Oxidoreductase</keyword>
<evidence type="ECO:0000256" key="2">
    <source>
        <dbReference type="ARBA" id="ARBA00022723"/>
    </source>
</evidence>
<reference evidence="7" key="1">
    <citation type="journal article" date="2017" name="Nat. Microbiol.">
        <title>Global analysis of biosynthetic gene clusters reveals vast potential of secondary metabolite production in Penicillium species.</title>
        <authorList>
            <person name="Nielsen J.C."/>
            <person name="Grijseels S."/>
            <person name="Prigent S."/>
            <person name="Ji B."/>
            <person name="Dainat J."/>
            <person name="Nielsen K.F."/>
            <person name="Frisvad J.C."/>
            <person name="Workman M."/>
            <person name="Nielsen J."/>
        </authorList>
    </citation>
    <scope>NUCLEOTIDE SEQUENCE [LARGE SCALE GENOMIC DNA]</scope>
    <source>
        <strain evidence="7">IBT 24891</strain>
    </source>
</reference>
<gene>
    <name evidence="6" type="ORF">PENSTE_c005G05883</name>
</gene>
<dbReference type="InterPro" id="IPR037217">
    <property type="entry name" value="Trp/Indoleamine_2_3_dOase-like"/>
</dbReference>
<organism evidence="6 7">
    <name type="scientific">Penicillium steckii</name>
    <dbReference type="NCBI Taxonomy" id="303698"/>
    <lineage>
        <taxon>Eukaryota</taxon>
        <taxon>Fungi</taxon>
        <taxon>Dikarya</taxon>
        <taxon>Ascomycota</taxon>
        <taxon>Pezizomycotina</taxon>
        <taxon>Eurotiomycetes</taxon>
        <taxon>Eurotiomycetidae</taxon>
        <taxon>Eurotiales</taxon>
        <taxon>Aspergillaceae</taxon>
        <taxon>Penicillium</taxon>
    </lineage>
</organism>
<name>A0A1V6TIQ4_9EURO</name>
<dbReference type="SUPFAM" id="SSF140959">
    <property type="entry name" value="Indolic compounds 2,3-dioxygenase-like"/>
    <property type="match status" value="1"/>
</dbReference>
<dbReference type="GO" id="GO:0046872">
    <property type="term" value="F:metal ion binding"/>
    <property type="evidence" value="ECO:0007669"/>
    <property type="project" value="UniProtKB-UniRule"/>
</dbReference>
<dbReference type="InterPro" id="IPR000898">
    <property type="entry name" value="Indolamine_dOase"/>
</dbReference>
<keyword evidence="5" id="KW-0223">Dioxygenase</keyword>
<evidence type="ECO:0000256" key="5">
    <source>
        <dbReference type="RuleBase" id="RU369119"/>
    </source>
</evidence>
<dbReference type="AlphaFoldDB" id="A0A1V6TIQ4"/>
<dbReference type="FunFam" id="1.20.58.480:FF:000004">
    <property type="entry name" value="Indoleamine 2,3-dioxygenase subfamily"/>
    <property type="match status" value="1"/>
</dbReference>
<dbReference type="Pfam" id="PF01231">
    <property type="entry name" value="IDO"/>
    <property type="match status" value="1"/>
</dbReference>
<keyword evidence="7" id="KW-1185">Reference proteome</keyword>
<dbReference type="EC" id="1.13.11.52" evidence="5"/>
<dbReference type="PANTHER" id="PTHR28657">
    <property type="entry name" value="INDOLEAMINE 2,3-DIOXYGENASE"/>
    <property type="match status" value="1"/>
</dbReference>
<dbReference type="STRING" id="303698.A0A1V6TIQ4"/>
<comment type="function">
    <text evidence="5">Produces N-formyl-kynurenine through the oxidation of tryptophan.</text>
</comment>
<dbReference type="GO" id="GO:0005737">
    <property type="term" value="C:cytoplasm"/>
    <property type="evidence" value="ECO:0007669"/>
    <property type="project" value="TreeGrafter"/>
</dbReference>
<comment type="similarity">
    <text evidence="1 5">Belongs to the indoleamine 2,3-dioxygenase family.</text>
</comment>
<proteinExistence type="inferred from homology"/>
<dbReference type="OrthoDB" id="540174at2759"/>
<comment type="catalytic activity">
    <reaction evidence="5">
        <text>L-tryptophan + O2 = N-formyl-L-kynurenine</text>
        <dbReference type="Rhea" id="RHEA:24536"/>
        <dbReference type="ChEBI" id="CHEBI:15379"/>
        <dbReference type="ChEBI" id="CHEBI:57912"/>
        <dbReference type="ChEBI" id="CHEBI:58629"/>
    </reaction>
</comment>
<evidence type="ECO:0000256" key="3">
    <source>
        <dbReference type="ARBA" id="ARBA00023004"/>
    </source>
</evidence>
<evidence type="ECO:0000256" key="4">
    <source>
        <dbReference type="PIRSR" id="PIRSR600898-1"/>
    </source>
</evidence>
<dbReference type="Proteomes" id="UP000191285">
    <property type="component" value="Unassembled WGS sequence"/>
</dbReference>
<sequence length="446" mass="49234">MIQSPEINLEDYAISPDHGFLPGGLPLQQLPSSYYAPWENLAAQLPTLIQTGQIRPLVENLPVLKTSWLKSEPEWRRAYSVLGFLTHAYIWGGEKPQDVSKTYPPVQTIRTIVCRNLKINDNNKILPPCISVPLLEISSHLGLPPCATYAALTLWNYTTVPEADITEPDNLSLLTSFTGTKDEEWFIVISVAIEAKGARVVPLMLDAIAAATVNDSARLTALLCRFTDILEDLNSTLRRMYEKNKPEVFFHQLRPFLAGSKNMTAAGLPYGVFYDVGQGQGEWHQYSGGSNAQSSLIQTFDIFLGVNHASTGDIKPAGTGYIQEMRKYMPAPHREFLKTLSVLSNIRDYVLSSPTEQALKEAYNAAVLSLSSFRDTHIQIVSRYITKPARSQPPVVSKSDRVNLATASSQVKGLDDKNPTGLYGTGGTSLIPFLKQTRDDTKAATC</sequence>
<keyword evidence="2 4" id="KW-0479">Metal-binding</keyword>
<dbReference type="GO" id="GO:0019441">
    <property type="term" value="P:L-tryptophan catabolic process to kynurenine"/>
    <property type="evidence" value="ECO:0007669"/>
    <property type="project" value="UniProtKB-UniRule"/>
</dbReference>
<feature type="binding site" description="proximal binding residue" evidence="4">
    <location>
        <position position="377"/>
    </location>
    <ligand>
        <name>heme b</name>
        <dbReference type="ChEBI" id="CHEBI:60344"/>
    </ligand>
    <ligandPart>
        <name>Fe</name>
        <dbReference type="ChEBI" id="CHEBI:18248"/>
    </ligandPart>
</feature>
<dbReference type="GO" id="GO:0033754">
    <property type="term" value="F:indoleamine 2,3-dioxygenase activity"/>
    <property type="evidence" value="ECO:0007669"/>
    <property type="project" value="UniProtKB-EC"/>
</dbReference>
<accession>A0A1V6TIQ4</accession>
<keyword evidence="3 4" id="KW-0408">Iron</keyword>
<evidence type="ECO:0000313" key="6">
    <source>
        <dbReference type="EMBL" id="OQE26272.1"/>
    </source>
</evidence>
<protein>
    <recommendedName>
        <fullName evidence="5">Indoleamine 2,3-dioxygenase</fullName>
        <ecNumber evidence="5">1.13.11.52</ecNumber>
    </recommendedName>
</protein>